<dbReference type="EMBL" id="BAAAPO010000006">
    <property type="protein sequence ID" value="GAA1781872.1"/>
    <property type="molecule type" value="Genomic_DNA"/>
</dbReference>
<dbReference type="InterPro" id="IPR029069">
    <property type="entry name" value="HotDog_dom_sf"/>
</dbReference>
<evidence type="ECO:0000256" key="1">
    <source>
        <dbReference type="ARBA" id="ARBA00005254"/>
    </source>
</evidence>
<keyword evidence="4" id="KW-1185">Reference proteome</keyword>
<evidence type="ECO:0000313" key="3">
    <source>
        <dbReference type="EMBL" id="GAA1781872.1"/>
    </source>
</evidence>
<proteinExistence type="inferred from homology"/>
<dbReference type="Proteomes" id="UP001499938">
    <property type="component" value="Unassembled WGS sequence"/>
</dbReference>
<evidence type="ECO:0000313" key="4">
    <source>
        <dbReference type="Proteomes" id="UP001499938"/>
    </source>
</evidence>
<organism evidence="3 4">
    <name type="scientific">Nostocoides veronense</name>
    <dbReference type="NCBI Taxonomy" id="330836"/>
    <lineage>
        <taxon>Bacteria</taxon>
        <taxon>Bacillati</taxon>
        <taxon>Actinomycetota</taxon>
        <taxon>Actinomycetes</taxon>
        <taxon>Micrococcales</taxon>
        <taxon>Intrasporangiaceae</taxon>
        <taxon>Nostocoides</taxon>
    </lineage>
</organism>
<comment type="caution">
    <text evidence="3">The sequence shown here is derived from an EMBL/GenBank/DDBJ whole genome shotgun (WGS) entry which is preliminary data.</text>
</comment>
<sequence length="139" mass="14339">MARTFDEVSVGDTLGPVTIPVTRAALVAYAGASLDQNPIHQDEDFAKSVGLPDVIAHGMWTMGAAGTVVADWAGDAGRVLDYGTRFTSMVVVPRDGAELEVSGVVKSVDADAKRATVELTATNGGAKVLGRALAVVQLD</sequence>
<dbReference type="InterPro" id="IPR002539">
    <property type="entry name" value="MaoC-like_dom"/>
</dbReference>
<gene>
    <name evidence="3" type="ORF">GCM10009811_04140</name>
</gene>
<dbReference type="Gene3D" id="3.10.129.10">
    <property type="entry name" value="Hotdog Thioesterase"/>
    <property type="match status" value="1"/>
</dbReference>
<dbReference type="InterPro" id="IPR003965">
    <property type="entry name" value="Fatty_acid_synthase"/>
</dbReference>
<reference evidence="4" key="1">
    <citation type="journal article" date="2019" name="Int. J. Syst. Evol. Microbiol.">
        <title>The Global Catalogue of Microorganisms (GCM) 10K type strain sequencing project: providing services to taxonomists for standard genome sequencing and annotation.</title>
        <authorList>
            <consortium name="The Broad Institute Genomics Platform"/>
            <consortium name="The Broad Institute Genome Sequencing Center for Infectious Disease"/>
            <person name="Wu L."/>
            <person name="Ma J."/>
        </authorList>
    </citation>
    <scope>NUCLEOTIDE SEQUENCE [LARGE SCALE GENOMIC DNA]</scope>
    <source>
        <strain evidence="4">JCM 15592</strain>
    </source>
</reference>
<dbReference type="PANTHER" id="PTHR43841">
    <property type="entry name" value="3-HYDROXYACYL-THIOESTER DEHYDRATASE HTDX-RELATED"/>
    <property type="match status" value="1"/>
</dbReference>
<evidence type="ECO:0000259" key="2">
    <source>
        <dbReference type="Pfam" id="PF01575"/>
    </source>
</evidence>
<accession>A0ABP4XG93</accession>
<dbReference type="RefSeq" id="WP_344080541.1">
    <property type="nucleotide sequence ID" value="NZ_BAAAPO010000006.1"/>
</dbReference>
<dbReference type="PANTHER" id="PTHR43841:SF3">
    <property type="entry name" value="(3R)-HYDROXYACYL-ACP DEHYDRATASE SUBUNIT HADB"/>
    <property type="match status" value="1"/>
</dbReference>
<comment type="similarity">
    <text evidence="1">Belongs to the enoyl-CoA hydratase/isomerase family.</text>
</comment>
<protein>
    <submittedName>
        <fullName evidence="3">MaoC family dehydratase</fullName>
    </submittedName>
</protein>
<dbReference type="CDD" id="cd03453">
    <property type="entry name" value="SAV4209_like"/>
    <property type="match status" value="1"/>
</dbReference>
<dbReference type="PRINTS" id="PR01483">
    <property type="entry name" value="FASYNTHASE"/>
</dbReference>
<name>A0ABP4XG93_9MICO</name>
<dbReference type="Pfam" id="PF01575">
    <property type="entry name" value="MaoC_dehydratas"/>
    <property type="match status" value="1"/>
</dbReference>
<feature type="domain" description="MaoC-like" evidence="2">
    <location>
        <begin position="14"/>
        <end position="118"/>
    </location>
</feature>
<dbReference type="SUPFAM" id="SSF54637">
    <property type="entry name" value="Thioesterase/thiol ester dehydrase-isomerase"/>
    <property type="match status" value="1"/>
</dbReference>